<protein>
    <submittedName>
        <fullName evidence="2">Uncharacterized protein</fullName>
    </submittedName>
</protein>
<keyword evidence="3" id="KW-1185">Reference proteome</keyword>
<name>A0A9X0CSU3_9CNID</name>
<dbReference type="Proteomes" id="UP001163046">
    <property type="component" value="Unassembled WGS sequence"/>
</dbReference>
<evidence type="ECO:0000313" key="3">
    <source>
        <dbReference type="Proteomes" id="UP001163046"/>
    </source>
</evidence>
<dbReference type="AlphaFoldDB" id="A0A9X0CSU3"/>
<evidence type="ECO:0000313" key="2">
    <source>
        <dbReference type="EMBL" id="KAJ7374355.1"/>
    </source>
</evidence>
<reference evidence="2" key="1">
    <citation type="submission" date="2023-01" db="EMBL/GenBank/DDBJ databases">
        <title>Genome assembly of the deep-sea coral Lophelia pertusa.</title>
        <authorList>
            <person name="Herrera S."/>
            <person name="Cordes E."/>
        </authorList>
    </citation>
    <scope>NUCLEOTIDE SEQUENCE</scope>
    <source>
        <strain evidence="2">USNM1676648</strain>
        <tissue evidence="2">Polyp</tissue>
    </source>
</reference>
<accession>A0A9X0CSU3</accession>
<proteinExistence type="predicted"/>
<feature type="signal peptide" evidence="1">
    <location>
        <begin position="1"/>
        <end position="18"/>
    </location>
</feature>
<feature type="chain" id="PRO_5040986550" evidence="1">
    <location>
        <begin position="19"/>
        <end position="231"/>
    </location>
</feature>
<keyword evidence="1" id="KW-0732">Signal</keyword>
<evidence type="ECO:0000256" key="1">
    <source>
        <dbReference type="SAM" id="SignalP"/>
    </source>
</evidence>
<sequence>MALLFIITLLSLTGTMVASVSSITSCDAPLSNTTCTQANCTQPPCTMLCGQTTPYDSCEQQCDDSTCSAMKCDASGRCLQSCSRGTCQYMTCDANSCFQNCNRATCGVMKCVKEANNASYCEQAGGAEMICESETCRQTCSGNCSLTCTSSVKRCTQDCINGGICSFKCEAEQCKLNCEGNCTEIMPSTTKIPDVSASYTSGNSTAKSSGGRLQLTASVGLGLMFAAVAFM</sequence>
<comment type="caution">
    <text evidence="2">The sequence shown here is derived from an EMBL/GenBank/DDBJ whole genome shotgun (WGS) entry which is preliminary data.</text>
</comment>
<dbReference type="OrthoDB" id="5984303at2759"/>
<dbReference type="EMBL" id="MU826828">
    <property type="protein sequence ID" value="KAJ7374355.1"/>
    <property type="molecule type" value="Genomic_DNA"/>
</dbReference>
<organism evidence="2 3">
    <name type="scientific">Desmophyllum pertusum</name>
    <dbReference type="NCBI Taxonomy" id="174260"/>
    <lineage>
        <taxon>Eukaryota</taxon>
        <taxon>Metazoa</taxon>
        <taxon>Cnidaria</taxon>
        <taxon>Anthozoa</taxon>
        <taxon>Hexacorallia</taxon>
        <taxon>Scleractinia</taxon>
        <taxon>Caryophylliina</taxon>
        <taxon>Caryophylliidae</taxon>
        <taxon>Desmophyllum</taxon>
    </lineage>
</organism>
<gene>
    <name evidence="2" type="ORF">OS493_007444</name>
</gene>